<keyword evidence="1" id="KW-0472">Membrane</keyword>
<feature type="transmembrane region" description="Helical" evidence="1">
    <location>
        <begin position="232"/>
        <end position="252"/>
    </location>
</feature>
<keyword evidence="1" id="KW-0812">Transmembrane</keyword>
<dbReference type="GeneID" id="83014707"/>
<accession>A0A412G4D2</accession>
<keyword evidence="3" id="KW-1185">Reference proteome</keyword>
<organism evidence="2 3">
    <name type="scientific">Holdemania filiformis</name>
    <dbReference type="NCBI Taxonomy" id="61171"/>
    <lineage>
        <taxon>Bacteria</taxon>
        <taxon>Bacillati</taxon>
        <taxon>Bacillota</taxon>
        <taxon>Erysipelotrichia</taxon>
        <taxon>Erysipelotrichales</taxon>
        <taxon>Erysipelotrichaceae</taxon>
        <taxon>Holdemania</taxon>
    </lineage>
</organism>
<dbReference type="AlphaFoldDB" id="A0A412G4D2"/>
<evidence type="ECO:0008006" key="4">
    <source>
        <dbReference type="Google" id="ProtNLM"/>
    </source>
</evidence>
<evidence type="ECO:0000313" key="2">
    <source>
        <dbReference type="EMBL" id="RGR75542.1"/>
    </source>
</evidence>
<dbReference type="EMBL" id="QRUP01000004">
    <property type="protein sequence ID" value="RGR75542.1"/>
    <property type="molecule type" value="Genomic_DNA"/>
</dbReference>
<proteinExistence type="predicted"/>
<dbReference type="Proteomes" id="UP000284178">
    <property type="component" value="Unassembled WGS sequence"/>
</dbReference>
<gene>
    <name evidence="2" type="ORF">DWY25_04720</name>
</gene>
<comment type="caution">
    <text evidence="2">The sequence shown here is derived from an EMBL/GenBank/DDBJ whole genome shotgun (WGS) entry which is preliminary data.</text>
</comment>
<feature type="transmembrane region" description="Helical" evidence="1">
    <location>
        <begin position="58"/>
        <end position="76"/>
    </location>
</feature>
<evidence type="ECO:0000256" key="1">
    <source>
        <dbReference type="SAM" id="Phobius"/>
    </source>
</evidence>
<sequence>MGLMLALMQLSALSLWGMWCYQAGPFVSETAALLDRWMESDYAFYCEKTGKGSPRERMLKRILYAFTAGLVILAIKKGTLDMFSLVSAVLTSAAVYLGDRLRLKMIYIQLLSQAKKEFPYYLNHLAILIQNNPVPNAIEKSIRQAPAIFQEDLRVLAHEIHTQGSDLRPYLKFAQRFSQIDDIGRIMRTLFSLSITSENRELILTAFSKIANEKIQGARRIELQRRIEKQNMIPYVLFLWLGFVILNMIASIRFF</sequence>
<evidence type="ECO:0000313" key="3">
    <source>
        <dbReference type="Proteomes" id="UP000284178"/>
    </source>
</evidence>
<feature type="transmembrane region" description="Helical" evidence="1">
    <location>
        <begin position="82"/>
        <end position="98"/>
    </location>
</feature>
<reference evidence="2 3" key="1">
    <citation type="submission" date="2018-08" db="EMBL/GenBank/DDBJ databases">
        <title>A genome reference for cultivated species of the human gut microbiota.</title>
        <authorList>
            <person name="Zou Y."/>
            <person name="Xue W."/>
            <person name="Luo G."/>
        </authorList>
    </citation>
    <scope>NUCLEOTIDE SEQUENCE [LARGE SCALE GENOMIC DNA]</scope>
    <source>
        <strain evidence="2 3">AF24-29</strain>
    </source>
</reference>
<protein>
    <recommendedName>
        <fullName evidence="4">Type II secretion system protein GspF domain-containing protein</fullName>
    </recommendedName>
</protein>
<keyword evidence="1" id="KW-1133">Transmembrane helix</keyword>
<dbReference type="RefSeq" id="WP_117894274.1">
    <property type="nucleotide sequence ID" value="NZ_CABJCV010000004.1"/>
</dbReference>
<name>A0A412G4D2_9FIRM</name>